<protein>
    <recommendedName>
        <fullName evidence="6">Extracellular membrane protein CFEM domain-containing protein</fullName>
    </recommendedName>
</protein>
<evidence type="ECO:0000256" key="2">
    <source>
        <dbReference type="SAM" id="Phobius"/>
    </source>
</evidence>
<feature type="region of interest" description="Disordered" evidence="1">
    <location>
        <begin position="164"/>
        <end position="206"/>
    </location>
</feature>
<keyword evidence="3" id="KW-0732">Signal</keyword>
<feature type="non-terminal residue" evidence="4">
    <location>
        <position position="248"/>
    </location>
</feature>
<gene>
    <name evidence="4" type="ORF">B7463_g6107</name>
</gene>
<evidence type="ECO:0008006" key="6">
    <source>
        <dbReference type="Google" id="ProtNLM"/>
    </source>
</evidence>
<proteinExistence type="predicted"/>
<evidence type="ECO:0000313" key="4">
    <source>
        <dbReference type="EMBL" id="RFU30227.1"/>
    </source>
</evidence>
<keyword evidence="2" id="KW-0472">Membrane</keyword>
<dbReference type="OMA" id="SPLMNDC"/>
<feature type="chain" id="PRO_5017758016" description="Extracellular membrane protein CFEM domain-containing protein" evidence="3">
    <location>
        <begin position="21"/>
        <end position="248"/>
    </location>
</feature>
<keyword evidence="2" id="KW-0812">Transmembrane</keyword>
<feature type="compositionally biased region" description="Low complexity" evidence="1">
    <location>
        <begin position="164"/>
        <end position="177"/>
    </location>
</feature>
<name>A0A3E2HA95_SCYLI</name>
<feature type="compositionally biased region" description="Low complexity" evidence="1">
    <location>
        <begin position="193"/>
        <end position="206"/>
    </location>
</feature>
<comment type="caution">
    <text evidence="4">The sequence shown here is derived from an EMBL/GenBank/DDBJ whole genome shotgun (WGS) entry which is preliminary data.</text>
</comment>
<organism evidence="4 5">
    <name type="scientific">Scytalidium lignicola</name>
    <name type="common">Hyphomycete</name>
    <dbReference type="NCBI Taxonomy" id="5539"/>
    <lineage>
        <taxon>Eukaryota</taxon>
        <taxon>Fungi</taxon>
        <taxon>Dikarya</taxon>
        <taxon>Ascomycota</taxon>
        <taxon>Pezizomycotina</taxon>
        <taxon>Leotiomycetes</taxon>
        <taxon>Leotiomycetes incertae sedis</taxon>
        <taxon>Scytalidium</taxon>
    </lineage>
</organism>
<sequence>MSSTWLLLLVLLHLASCATATLTENPAYQSQRPCARNCFYIGFSLNGGPDRLAQGIGCDVDPISNDCFCRPDLQQKADSYILSCVRSGCGNTLDINSAVTIYDNYCTSAGFYRVTDAPATTTAGTQDSPTTVTVTVVHTVSVSSAERRLKPPLAELIAQTTSLISSSPTSTSTDTNSRVSSDGAGMVTAPKPSSSGNNSSAGGNNSSGNNLGTGEIIGIVVGILGFLVTAVGSWIAYKTYKNQRNSAN</sequence>
<dbReference type="Proteomes" id="UP000258309">
    <property type="component" value="Unassembled WGS sequence"/>
</dbReference>
<keyword evidence="5" id="KW-1185">Reference proteome</keyword>
<feature type="signal peptide" evidence="3">
    <location>
        <begin position="1"/>
        <end position="20"/>
    </location>
</feature>
<reference evidence="4 5" key="1">
    <citation type="submission" date="2018-05" db="EMBL/GenBank/DDBJ databases">
        <title>Draft genome sequence of Scytalidium lignicola DSM 105466, a ubiquitous saprotrophic fungus.</title>
        <authorList>
            <person name="Buettner E."/>
            <person name="Gebauer A.M."/>
            <person name="Hofrichter M."/>
            <person name="Liers C."/>
            <person name="Kellner H."/>
        </authorList>
    </citation>
    <scope>NUCLEOTIDE SEQUENCE [LARGE SCALE GENOMIC DNA]</scope>
    <source>
        <strain evidence="4 5">DSM 105466</strain>
    </source>
</reference>
<dbReference type="AlphaFoldDB" id="A0A3E2HA95"/>
<dbReference type="STRING" id="5539.A0A3E2HA95"/>
<dbReference type="EMBL" id="NCSJ02000105">
    <property type="protein sequence ID" value="RFU30227.1"/>
    <property type="molecule type" value="Genomic_DNA"/>
</dbReference>
<feature type="non-terminal residue" evidence="4">
    <location>
        <position position="1"/>
    </location>
</feature>
<accession>A0A3E2HA95</accession>
<keyword evidence="2" id="KW-1133">Transmembrane helix</keyword>
<evidence type="ECO:0000313" key="5">
    <source>
        <dbReference type="Proteomes" id="UP000258309"/>
    </source>
</evidence>
<dbReference type="OrthoDB" id="5421290at2759"/>
<feature type="transmembrane region" description="Helical" evidence="2">
    <location>
        <begin position="216"/>
        <end position="237"/>
    </location>
</feature>
<evidence type="ECO:0000256" key="3">
    <source>
        <dbReference type="SAM" id="SignalP"/>
    </source>
</evidence>
<evidence type="ECO:0000256" key="1">
    <source>
        <dbReference type="SAM" id="MobiDB-lite"/>
    </source>
</evidence>